<dbReference type="EMBL" id="JAGINX010000002">
    <property type="protein sequence ID" value="MBP2319601.1"/>
    <property type="molecule type" value="Genomic_DNA"/>
</dbReference>
<evidence type="ECO:0000313" key="2">
    <source>
        <dbReference type="Proteomes" id="UP001519331"/>
    </source>
</evidence>
<dbReference type="RefSeq" id="WP_210051559.1">
    <property type="nucleotide sequence ID" value="NZ_JAGINX010000002.1"/>
</dbReference>
<organism evidence="1 2">
    <name type="scientific">Nesterenkonia lacusekhoensis</name>
    <dbReference type="NCBI Taxonomy" id="150832"/>
    <lineage>
        <taxon>Bacteria</taxon>
        <taxon>Bacillati</taxon>
        <taxon>Actinomycetota</taxon>
        <taxon>Actinomycetes</taxon>
        <taxon>Micrococcales</taxon>
        <taxon>Micrococcaceae</taxon>
        <taxon>Nesterenkonia</taxon>
    </lineage>
</organism>
<protein>
    <submittedName>
        <fullName evidence="1">Transcriptional regulator</fullName>
    </submittedName>
</protein>
<name>A0ABS4T6U7_9MICC</name>
<gene>
    <name evidence="1" type="ORF">JOF45_002684</name>
</gene>
<keyword evidence="2" id="KW-1185">Reference proteome</keyword>
<accession>A0ABS4T6U7</accession>
<comment type="caution">
    <text evidence="1">The sequence shown here is derived from an EMBL/GenBank/DDBJ whole genome shotgun (WGS) entry which is preliminary data.</text>
</comment>
<evidence type="ECO:0000313" key="1">
    <source>
        <dbReference type="EMBL" id="MBP2319601.1"/>
    </source>
</evidence>
<sequence>MAARITPLLEQGRTVSGCAVAMGVDPRTIRKILSGENEVQVRILRRIGDQVDDLVINRGSARTQNVARDRDALLAWFESRGRVRPGQTLTDLIGIGRQAE</sequence>
<proteinExistence type="predicted"/>
<dbReference type="Proteomes" id="UP001519331">
    <property type="component" value="Unassembled WGS sequence"/>
</dbReference>
<reference evidence="1 2" key="1">
    <citation type="submission" date="2021-03" db="EMBL/GenBank/DDBJ databases">
        <title>Sequencing the genomes of 1000 actinobacteria strains.</title>
        <authorList>
            <person name="Klenk H.-P."/>
        </authorList>
    </citation>
    <scope>NUCLEOTIDE SEQUENCE [LARGE SCALE GENOMIC DNA]</scope>
    <source>
        <strain evidence="1 2">DSM 12544</strain>
    </source>
</reference>